<feature type="transmembrane region" description="Helical" evidence="3">
    <location>
        <begin position="171"/>
        <end position="191"/>
    </location>
</feature>
<dbReference type="PANTHER" id="PTHR45138:SF9">
    <property type="entry name" value="DIGUANYLATE CYCLASE DGCM-RELATED"/>
    <property type="match status" value="1"/>
</dbReference>
<sequence>MKLRTQIALSLVLVSLVSAASVGGIAYWMLMRDFKQSVLDDAFSRFRDDVAAYIDAYGSWQQAVQSEPFPRFVEYRNRPLPGMTEGPHSSLREDSYFQRRATAPFMFLLLDTQGVVMKPAEGYAIGQSAPELLDDAFPISLRGEVVAKAVPLGDPNLSPQDESYLRAMRQALLTGMSVAVLIALLLARMFMRRMSKGVGRLMVAVRQMRQQGKLQEPIPVRRNDEIGALSEAFNHMSADLAKAHDKLRELSIRDPLTQLYNRRHFVEQASQLFEQAARYDHPLTFLLADLDHFKRINDQFSHSVGDEVLRQVGQLFTKNLRKSDVIARYGGEEFVVAFAETSLAQAWQRCETLRLAIENHPWHEIHPELKVTLSGGLCGALTLGSVKRMLHQADTNLYRAKKLGRNCIERSPQEVDSVA</sequence>
<organism evidence="6 7">
    <name type="scientific">Pseudobowmanella zhangzhouensis</name>
    <dbReference type="NCBI Taxonomy" id="1537679"/>
    <lineage>
        <taxon>Bacteria</taxon>
        <taxon>Pseudomonadati</taxon>
        <taxon>Pseudomonadota</taxon>
        <taxon>Gammaproteobacteria</taxon>
        <taxon>Alteromonadales</taxon>
        <taxon>Alteromonadaceae</taxon>
    </lineage>
</organism>
<dbReference type="SMART" id="SM00304">
    <property type="entry name" value="HAMP"/>
    <property type="match status" value="1"/>
</dbReference>
<evidence type="ECO:0000313" key="7">
    <source>
        <dbReference type="Proteomes" id="UP001596364"/>
    </source>
</evidence>
<dbReference type="Gene3D" id="3.30.70.270">
    <property type="match status" value="1"/>
</dbReference>
<name>A0ABW1XHW9_9ALTE</name>
<dbReference type="SUPFAM" id="SSF55073">
    <property type="entry name" value="Nucleotide cyclase"/>
    <property type="match status" value="1"/>
</dbReference>
<dbReference type="InterPro" id="IPR050469">
    <property type="entry name" value="Diguanylate_Cyclase"/>
</dbReference>
<keyword evidence="3" id="KW-0472">Membrane</keyword>
<comment type="catalytic activity">
    <reaction evidence="2">
        <text>2 GTP = 3',3'-c-di-GMP + 2 diphosphate</text>
        <dbReference type="Rhea" id="RHEA:24898"/>
        <dbReference type="ChEBI" id="CHEBI:33019"/>
        <dbReference type="ChEBI" id="CHEBI:37565"/>
        <dbReference type="ChEBI" id="CHEBI:58805"/>
        <dbReference type="EC" id="2.7.7.65"/>
    </reaction>
</comment>
<evidence type="ECO:0000256" key="1">
    <source>
        <dbReference type="ARBA" id="ARBA00012528"/>
    </source>
</evidence>
<keyword evidence="3" id="KW-0812">Transmembrane</keyword>
<dbReference type="Pfam" id="PF00990">
    <property type="entry name" value="GGDEF"/>
    <property type="match status" value="1"/>
</dbReference>
<proteinExistence type="predicted"/>
<dbReference type="EC" id="2.7.7.65" evidence="1"/>
<dbReference type="Proteomes" id="UP001596364">
    <property type="component" value="Unassembled WGS sequence"/>
</dbReference>
<dbReference type="InterPro" id="IPR003660">
    <property type="entry name" value="HAMP_dom"/>
</dbReference>
<keyword evidence="7" id="KW-1185">Reference proteome</keyword>
<evidence type="ECO:0000259" key="4">
    <source>
        <dbReference type="PROSITE" id="PS50885"/>
    </source>
</evidence>
<evidence type="ECO:0000256" key="2">
    <source>
        <dbReference type="ARBA" id="ARBA00034247"/>
    </source>
</evidence>
<dbReference type="SMART" id="SM00267">
    <property type="entry name" value="GGDEF"/>
    <property type="match status" value="1"/>
</dbReference>
<dbReference type="SUPFAM" id="SSF158472">
    <property type="entry name" value="HAMP domain-like"/>
    <property type="match status" value="1"/>
</dbReference>
<dbReference type="Gene3D" id="6.10.340.10">
    <property type="match status" value="1"/>
</dbReference>
<feature type="domain" description="HAMP" evidence="4">
    <location>
        <begin position="192"/>
        <end position="245"/>
    </location>
</feature>
<feature type="domain" description="GGDEF" evidence="5">
    <location>
        <begin position="281"/>
        <end position="413"/>
    </location>
</feature>
<dbReference type="CDD" id="cd01949">
    <property type="entry name" value="GGDEF"/>
    <property type="match status" value="1"/>
</dbReference>
<dbReference type="Pfam" id="PF00672">
    <property type="entry name" value="HAMP"/>
    <property type="match status" value="1"/>
</dbReference>
<dbReference type="CDD" id="cd06225">
    <property type="entry name" value="HAMP"/>
    <property type="match status" value="1"/>
</dbReference>
<evidence type="ECO:0000259" key="5">
    <source>
        <dbReference type="PROSITE" id="PS50887"/>
    </source>
</evidence>
<evidence type="ECO:0000256" key="3">
    <source>
        <dbReference type="SAM" id="Phobius"/>
    </source>
</evidence>
<accession>A0ABW1XHW9</accession>
<dbReference type="PROSITE" id="PS50885">
    <property type="entry name" value="HAMP"/>
    <property type="match status" value="1"/>
</dbReference>
<dbReference type="PROSITE" id="PS50887">
    <property type="entry name" value="GGDEF"/>
    <property type="match status" value="1"/>
</dbReference>
<reference evidence="7" key="1">
    <citation type="journal article" date="2019" name="Int. J. Syst. Evol. Microbiol.">
        <title>The Global Catalogue of Microorganisms (GCM) 10K type strain sequencing project: providing services to taxonomists for standard genome sequencing and annotation.</title>
        <authorList>
            <consortium name="The Broad Institute Genomics Platform"/>
            <consortium name="The Broad Institute Genome Sequencing Center for Infectious Disease"/>
            <person name="Wu L."/>
            <person name="Ma J."/>
        </authorList>
    </citation>
    <scope>NUCLEOTIDE SEQUENCE [LARGE SCALE GENOMIC DNA]</scope>
    <source>
        <strain evidence="7">CGMCC 1.16031</strain>
    </source>
</reference>
<feature type="transmembrane region" description="Helical" evidence="3">
    <location>
        <begin position="7"/>
        <end position="30"/>
    </location>
</feature>
<gene>
    <name evidence="6" type="ORF">ACFP85_05900</name>
</gene>
<dbReference type="PANTHER" id="PTHR45138">
    <property type="entry name" value="REGULATORY COMPONENTS OF SENSORY TRANSDUCTION SYSTEM"/>
    <property type="match status" value="1"/>
</dbReference>
<dbReference type="NCBIfam" id="TIGR00254">
    <property type="entry name" value="GGDEF"/>
    <property type="match status" value="1"/>
</dbReference>
<dbReference type="EMBL" id="JBHSUS010000001">
    <property type="protein sequence ID" value="MFC6439678.1"/>
    <property type="molecule type" value="Genomic_DNA"/>
</dbReference>
<dbReference type="InterPro" id="IPR000160">
    <property type="entry name" value="GGDEF_dom"/>
</dbReference>
<dbReference type="InterPro" id="IPR029787">
    <property type="entry name" value="Nucleotide_cyclase"/>
</dbReference>
<keyword evidence="3" id="KW-1133">Transmembrane helix</keyword>
<comment type="caution">
    <text evidence="6">The sequence shown here is derived from an EMBL/GenBank/DDBJ whole genome shotgun (WGS) entry which is preliminary data.</text>
</comment>
<evidence type="ECO:0000313" key="6">
    <source>
        <dbReference type="EMBL" id="MFC6439678.1"/>
    </source>
</evidence>
<protein>
    <recommendedName>
        <fullName evidence="1">diguanylate cyclase</fullName>
        <ecNumber evidence="1">2.7.7.65</ecNumber>
    </recommendedName>
</protein>
<dbReference type="InterPro" id="IPR043128">
    <property type="entry name" value="Rev_trsase/Diguanyl_cyclase"/>
</dbReference>
<dbReference type="RefSeq" id="WP_131256569.1">
    <property type="nucleotide sequence ID" value="NZ_JBHSUS010000001.1"/>
</dbReference>